<organism evidence="2 3">
    <name type="scientific">Trichinella papuae</name>
    <dbReference type="NCBI Taxonomy" id="268474"/>
    <lineage>
        <taxon>Eukaryota</taxon>
        <taxon>Metazoa</taxon>
        <taxon>Ecdysozoa</taxon>
        <taxon>Nematoda</taxon>
        <taxon>Enoplea</taxon>
        <taxon>Dorylaimia</taxon>
        <taxon>Trichinellida</taxon>
        <taxon>Trichinellidae</taxon>
        <taxon>Trichinella</taxon>
    </lineage>
</organism>
<keyword evidence="1" id="KW-0812">Transmembrane</keyword>
<sequence>MVRGSAGTSSSSGKSSSIRCLCVGATYCRTLACYTYIADLFAQGLDLSGRTRNLHNVLVGVPAAMHSDGSFRHANVIAKIASNSMQIFALSQFPGDTGDLPARIPYYICDTDIATERCGNRELGQNVESTSGVQIGRPVSRPYTVSRIPGDRPPPGQLGKLPVQSPVPRFCVELRAILLLVLVAIPTRFSLVVAPCFPWRPSSTGTLDFFFCPRVTILVSMFVALVPVLPFGERDPRRPLFSNNLLVDGVTGAARVTSLTGRRRCFKAGVVFLHMAAATRLTLNLLPTASNFFSRLKYFPEGKHRPFLNVVQYQADPRQMVVQARYQIDGVPSCCILSYAPIALIACWVLFTHSSWKNHLAFYIFSICKFMHPMNVQKGSRLINDCRKNDVLSVFNATLGLYSYFVDFDVLDMKTILEIFFYVFRLLVCFRLQHSLELILIRASHLSSRQLKNGRKQIFSVFKDKREKATTTY</sequence>
<dbReference type="AlphaFoldDB" id="A0A0V1M4D4"/>
<keyword evidence="1" id="KW-0472">Membrane</keyword>
<gene>
    <name evidence="2" type="ORF">T10_2329</name>
</gene>
<dbReference type="EMBL" id="JYDO01000234">
    <property type="protein sequence ID" value="KRZ66600.1"/>
    <property type="molecule type" value="Genomic_DNA"/>
</dbReference>
<protein>
    <submittedName>
        <fullName evidence="2">Uncharacterized protein</fullName>
    </submittedName>
</protein>
<keyword evidence="3" id="KW-1185">Reference proteome</keyword>
<accession>A0A0V1M4D4</accession>
<dbReference type="Proteomes" id="UP000054843">
    <property type="component" value="Unassembled WGS sequence"/>
</dbReference>
<name>A0A0V1M4D4_9BILA</name>
<evidence type="ECO:0000313" key="3">
    <source>
        <dbReference type="Proteomes" id="UP000054843"/>
    </source>
</evidence>
<feature type="transmembrane region" description="Helical" evidence="1">
    <location>
        <begin position="215"/>
        <end position="232"/>
    </location>
</feature>
<comment type="caution">
    <text evidence="2">The sequence shown here is derived from an EMBL/GenBank/DDBJ whole genome shotgun (WGS) entry which is preliminary data.</text>
</comment>
<keyword evidence="1" id="KW-1133">Transmembrane helix</keyword>
<proteinExistence type="predicted"/>
<feature type="transmembrane region" description="Helical" evidence="1">
    <location>
        <begin position="330"/>
        <end position="351"/>
    </location>
</feature>
<feature type="transmembrane region" description="Helical" evidence="1">
    <location>
        <begin position="176"/>
        <end position="195"/>
    </location>
</feature>
<reference evidence="2 3" key="1">
    <citation type="submission" date="2015-01" db="EMBL/GenBank/DDBJ databases">
        <title>Evolution of Trichinella species and genotypes.</title>
        <authorList>
            <person name="Korhonen P.K."/>
            <person name="Edoardo P."/>
            <person name="Giuseppe L.R."/>
            <person name="Gasser R.B."/>
        </authorList>
    </citation>
    <scope>NUCLEOTIDE SEQUENCE [LARGE SCALE GENOMIC DNA]</scope>
    <source>
        <strain evidence="2">ISS1980</strain>
    </source>
</reference>
<evidence type="ECO:0000313" key="2">
    <source>
        <dbReference type="EMBL" id="KRZ66600.1"/>
    </source>
</evidence>
<evidence type="ECO:0000256" key="1">
    <source>
        <dbReference type="SAM" id="Phobius"/>
    </source>
</evidence>